<keyword evidence="1" id="KW-0863">Zinc-finger</keyword>
<dbReference type="HOGENOM" id="CLU_053146_1_0_7"/>
<keyword evidence="1" id="KW-0862">Zinc</keyword>
<dbReference type="InterPro" id="IPR007527">
    <property type="entry name" value="Znf_SWIM"/>
</dbReference>
<name>A5GC75_GEOUR</name>
<keyword evidence="1" id="KW-0479">Metal-binding</keyword>
<feature type="domain" description="SWIM-type" evidence="3">
    <location>
        <begin position="139"/>
        <end position="180"/>
    </location>
</feature>
<dbReference type="KEGG" id="gur:Gura_0606"/>
<dbReference type="Gene3D" id="1.10.260.40">
    <property type="entry name" value="lambda repressor-like DNA-binding domains"/>
    <property type="match status" value="1"/>
</dbReference>
<dbReference type="GO" id="GO:0008270">
    <property type="term" value="F:zinc ion binding"/>
    <property type="evidence" value="ECO:0007669"/>
    <property type="project" value="UniProtKB-KW"/>
</dbReference>
<dbReference type="Proteomes" id="UP000006695">
    <property type="component" value="Chromosome"/>
</dbReference>
<dbReference type="RefSeq" id="WP_011937543.1">
    <property type="nucleotide sequence ID" value="NC_009483.1"/>
</dbReference>
<sequence length="359" mass="39187">MSYYGWAPYVPVAERRAKAQKQLEKMKKKGLNVQPVLLSGRKIADSFWGKGWCDHMESFSDYANRLPRGRSYVRNGSVCHLEIQSGHIKAIVSGSSLYNVSITITPLVKKKWDAVRSACSGRIGSLIDLLRGRLDRGVMEVVSDRREGLFPLPGEMKFDCDCPDWAGMCKHVAAVLYGVGARLDHSPEMLFQLRGVNHEELVDVSTAVTDAAKAGTSRRRIAATGIGDVFGIDMAETGETASETAAVTPAIKSKPEKLTPTSANKLEIQSPPRQPHTKNVPAKTKGHKKSSAAAPFPDPLTGDAIYAWRSSLNETQAVFASRIGITAASISQWEKKGKAAIGMQPRTLLELGKAWKLTR</sequence>
<dbReference type="InterPro" id="IPR001387">
    <property type="entry name" value="Cro/C1-type_HTH"/>
</dbReference>
<dbReference type="PANTHER" id="PTHR38133:SF1">
    <property type="entry name" value="SLR1429 PROTEIN"/>
    <property type="match status" value="1"/>
</dbReference>
<keyword evidence="5" id="KW-1185">Reference proteome</keyword>
<organism evidence="4 5">
    <name type="scientific">Geotalea uraniireducens (strain Rf4)</name>
    <name type="common">Geobacter uraniireducens</name>
    <dbReference type="NCBI Taxonomy" id="351605"/>
    <lineage>
        <taxon>Bacteria</taxon>
        <taxon>Pseudomonadati</taxon>
        <taxon>Thermodesulfobacteriota</taxon>
        <taxon>Desulfuromonadia</taxon>
        <taxon>Geobacterales</taxon>
        <taxon>Geobacteraceae</taxon>
        <taxon>Geotalea</taxon>
    </lineage>
</organism>
<evidence type="ECO:0000256" key="1">
    <source>
        <dbReference type="PROSITE-ProRule" id="PRU00325"/>
    </source>
</evidence>
<dbReference type="GO" id="GO:0003677">
    <property type="term" value="F:DNA binding"/>
    <property type="evidence" value="ECO:0007669"/>
    <property type="project" value="InterPro"/>
</dbReference>
<dbReference type="CDD" id="cd00093">
    <property type="entry name" value="HTH_XRE"/>
    <property type="match status" value="1"/>
</dbReference>
<protein>
    <submittedName>
        <fullName evidence="4">Zinc finger, SWIM domain protein</fullName>
    </submittedName>
</protein>
<dbReference type="STRING" id="351605.Gura_0606"/>
<evidence type="ECO:0000313" key="5">
    <source>
        <dbReference type="Proteomes" id="UP000006695"/>
    </source>
</evidence>
<reference evidence="4 5" key="1">
    <citation type="submission" date="2007-05" db="EMBL/GenBank/DDBJ databases">
        <title>Complete sequence of Geobacter uraniireducens Rf4.</title>
        <authorList>
            <consortium name="US DOE Joint Genome Institute"/>
            <person name="Copeland A."/>
            <person name="Lucas S."/>
            <person name="Lapidus A."/>
            <person name="Barry K."/>
            <person name="Detter J.C."/>
            <person name="Glavina del Rio T."/>
            <person name="Hammon N."/>
            <person name="Israni S."/>
            <person name="Dalin E."/>
            <person name="Tice H."/>
            <person name="Pitluck S."/>
            <person name="Chertkov O."/>
            <person name="Brettin T."/>
            <person name="Bruce D."/>
            <person name="Han C."/>
            <person name="Schmutz J."/>
            <person name="Larimer F."/>
            <person name="Land M."/>
            <person name="Hauser L."/>
            <person name="Kyrpides N."/>
            <person name="Mikhailova N."/>
            <person name="Shelobolina E."/>
            <person name="Aklujkar M."/>
            <person name="Lovley D."/>
            <person name="Richardson P."/>
        </authorList>
    </citation>
    <scope>NUCLEOTIDE SEQUENCE [LARGE SCALE GENOMIC DNA]</scope>
    <source>
        <strain evidence="4 5">Rf4</strain>
    </source>
</reference>
<feature type="region of interest" description="Disordered" evidence="2">
    <location>
        <begin position="252"/>
        <end position="296"/>
    </location>
</feature>
<gene>
    <name evidence="4" type="ordered locus">Gura_0606</name>
</gene>
<dbReference type="OrthoDB" id="188274at2"/>
<evidence type="ECO:0000256" key="2">
    <source>
        <dbReference type="SAM" id="MobiDB-lite"/>
    </source>
</evidence>
<accession>A5GC75</accession>
<dbReference type="AlphaFoldDB" id="A5GC75"/>
<evidence type="ECO:0000313" key="4">
    <source>
        <dbReference type="EMBL" id="ABQ24818.1"/>
    </source>
</evidence>
<dbReference type="EMBL" id="CP000698">
    <property type="protein sequence ID" value="ABQ24818.1"/>
    <property type="molecule type" value="Genomic_DNA"/>
</dbReference>
<dbReference type="PANTHER" id="PTHR38133">
    <property type="entry name" value="SLR1429 PROTEIN"/>
    <property type="match status" value="1"/>
</dbReference>
<dbReference type="InterPro" id="IPR010982">
    <property type="entry name" value="Lambda_DNA-bd_dom_sf"/>
</dbReference>
<dbReference type="PROSITE" id="PS50966">
    <property type="entry name" value="ZF_SWIM"/>
    <property type="match status" value="1"/>
</dbReference>
<evidence type="ECO:0000259" key="3">
    <source>
        <dbReference type="PROSITE" id="PS50966"/>
    </source>
</evidence>
<proteinExistence type="predicted"/>
<dbReference type="SUPFAM" id="SSF47413">
    <property type="entry name" value="lambda repressor-like DNA-binding domains"/>
    <property type="match status" value="1"/>
</dbReference>